<feature type="coiled-coil region" evidence="7">
    <location>
        <begin position="561"/>
        <end position="591"/>
    </location>
</feature>
<dbReference type="Pfam" id="PF20255">
    <property type="entry name" value="DUF6606"/>
    <property type="match status" value="1"/>
</dbReference>
<dbReference type="HOGENOM" id="CLU_000211_1_0_1"/>
<evidence type="ECO:0000313" key="11">
    <source>
        <dbReference type="EMBL" id="KDQ56358.1"/>
    </source>
</evidence>
<evidence type="ECO:0000256" key="2">
    <source>
        <dbReference type="ARBA" id="ARBA00012759"/>
    </source>
</evidence>
<dbReference type="InterPro" id="IPR051346">
    <property type="entry name" value="OTU_Deubiquitinase"/>
</dbReference>
<dbReference type="InParanoid" id="A0A067PNI1"/>
<dbReference type="PANTHER" id="PTHR13367">
    <property type="entry name" value="UBIQUITIN THIOESTERASE"/>
    <property type="match status" value="1"/>
</dbReference>
<name>A0A067PNI1_9AGAM</name>
<evidence type="ECO:0000259" key="10">
    <source>
        <dbReference type="Pfam" id="PF20255"/>
    </source>
</evidence>
<evidence type="ECO:0000256" key="4">
    <source>
        <dbReference type="ARBA" id="ARBA00022786"/>
    </source>
</evidence>
<evidence type="ECO:0000256" key="6">
    <source>
        <dbReference type="ARBA" id="ARBA00022807"/>
    </source>
</evidence>
<keyword evidence="7" id="KW-0175">Coiled coil</keyword>
<organism evidence="11 12">
    <name type="scientific">Jaapia argillacea MUCL 33604</name>
    <dbReference type="NCBI Taxonomy" id="933084"/>
    <lineage>
        <taxon>Eukaryota</taxon>
        <taxon>Fungi</taxon>
        <taxon>Dikarya</taxon>
        <taxon>Basidiomycota</taxon>
        <taxon>Agaricomycotina</taxon>
        <taxon>Agaricomycetes</taxon>
        <taxon>Agaricomycetidae</taxon>
        <taxon>Jaapiales</taxon>
        <taxon>Jaapiaceae</taxon>
        <taxon>Jaapia</taxon>
    </lineage>
</organism>
<gene>
    <name evidence="11" type="ORF">JAAARDRAFT_132396</name>
</gene>
<evidence type="ECO:0000313" key="12">
    <source>
        <dbReference type="Proteomes" id="UP000027265"/>
    </source>
</evidence>
<dbReference type="STRING" id="933084.A0A067PNI1"/>
<keyword evidence="3" id="KW-0645">Protease</keyword>
<comment type="catalytic activity">
    <reaction evidence="1">
        <text>Thiol-dependent hydrolysis of ester, thioester, amide, peptide and isopeptide bonds formed by the C-terminal Gly of ubiquitin (a 76-residue protein attached to proteins as an intracellular targeting signal).</text>
        <dbReference type="EC" id="3.4.19.12"/>
    </reaction>
</comment>
<dbReference type="Pfam" id="PF12340">
    <property type="entry name" value="DUF3638"/>
    <property type="match status" value="1"/>
</dbReference>
<dbReference type="Pfam" id="PF12359">
    <property type="entry name" value="DUF3645"/>
    <property type="match status" value="1"/>
</dbReference>
<dbReference type="InterPro" id="IPR022099">
    <property type="entry name" value="DUF3638"/>
</dbReference>
<proteinExistence type="predicted"/>
<accession>A0A067PNI1</accession>
<keyword evidence="4" id="KW-0833">Ubl conjugation pathway</keyword>
<evidence type="ECO:0000259" key="9">
    <source>
        <dbReference type="Pfam" id="PF12359"/>
    </source>
</evidence>
<evidence type="ECO:0000259" key="8">
    <source>
        <dbReference type="Pfam" id="PF12340"/>
    </source>
</evidence>
<dbReference type="GO" id="GO:0004843">
    <property type="term" value="F:cysteine-type deubiquitinase activity"/>
    <property type="evidence" value="ECO:0007669"/>
    <property type="project" value="UniProtKB-EC"/>
</dbReference>
<evidence type="ECO:0000256" key="5">
    <source>
        <dbReference type="ARBA" id="ARBA00022801"/>
    </source>
</evidence>
<dbReference type="Proteomes" id="UP000027265">
    <property type="component" value="Unassembled WGS sequence"/>
</dbReference>
<evidence type="ECO:0000256" key="3">
    <source>
        <dbReference type="ARBA" id="ARBA00022670"/>
    </source>
</evidence>
<dbReference type="OrthoDB" id="3182339at2759"/>
<protein>
    <recommendedName>
        <fullName evidence="2">ubiquitinyl hydrolase 1</fullName>
        <ecNumber evidence="2">3.4.19.12</ecNumber>
    </recommendedName>
</protein>
<keyword evidence="12" id="KW-1185">Reference proteome</keyword>
<dbReference type="InterPro" id="IPR022105">
    <property type="entry name" value="DUF3645"/>
</dbReference>
<dbReference type="InterPro" id="IPR046541">
    <property type="entry name" value="DUF6606"/>
</dbReference>
<reference evidence="12" key="1">
    <citation type="journal article" date="2014" name="Proc. Natl. Acad. Sci. U.S.A.">
        <title>Extensive sampling of basidiomycete genomes demonstrates inadequacy of the white-rot/brown-rot paradigm for wood decay fungi.</title>
        <authorList>
            <person name="Riley R."/>
            <person name="Salamov A.A."/>
            <person name="Brown D.W."/>
            <person name="Nagy L.G."/>
            <person name="Floudas D."/>
            <person name="Held B.W."/>
            <person name="Levasseur A."/>
            <person name="Lombard V."/>
            <person name="Morin E."/>
            <person name="Otillar R."/>
            <person name="Lindquist E.A."/>
            <person name="Sun H."/>
            <person name="LaButti K.M."/>
            <person name="Schmutz J."/>
            <person name="Jabbour D."/>
            <person name="Luo H."/>
            <person name="Baker S.E."/>
            <person name="Pisabarro A.G."/>
            <person name="Walton J.D."/>
            <person name="Blanchette R.A."/>
            <person name="Henrissat B."/>
            <person name="Martin F."/>
            <person name="Cullen D."/>
            <person name="Hibbett D.S."/>
            <person name="Grigoriev I.V."/>
        </authorList>
    </citation>
    <scope>NUCLEOTIDE SEQUENCE [LARGE SCALE GENOMIC DNA]</scope>
    <source>
        <strain evidence="12">MUCL 33604</strain>
    </source>
</reference>
<feature type="domain" description="DUF6606" evidence="10">
    <location>
        <begin position="11"/>
        <end position="274"/>
    </location>
</feature>
<dbReference type="EMBL" id="KL197722">
    <property type="protein sequence ID" value="KDQ56358.1"/>
    <property type="molecule type" value="Genomic_DNA"/>
</dbReference>
<dbReference type="PANTHER" id="PTHR13367:SF34">
    <property type="match status" value="1"/>
</dbReference>
<feature type="domain" description="DUF3638" evidence="8">
    <location>
        <begin position="1998"/>
        <end position="2217"/>
    </location>
</feature>
<dbReference type="GO" id="GO:0006508">
    <property type="term" value="P:proteolysis"/>
    <property type="evidence" value="ECO:0007669"/>
    <property type="project" value="UniProtKB-KW"/>
</dbReference>
<keyword evidence="6" id="KW-0788">Thiol protease</keyword>
<dbReference type="EC" id="3.4.19.12" evidence="2"/>
<evidence type="ECO:0000256" key="1">
    <source>
        <dbReference type="ARBA" id="ARBA00000707"/>
    </source>
</evidence>
<sequence length="3082" mass="348339">MPNVPKTLMYIIHHVFIPMKLPQEDDHDASNDFALCDQTLRCAIEYKELLSPDLQERWTPIVKMLENLTSAHKLRALAADDVSSSIAGMQPGDTLAFFIRAQNAGLLVRKFVDRTAFESFEVSAPNEKVMETKGKLLCSYPGPAIGVRREIVEESSFLKELSSFLAHMDVDILDSAPTTDKAGSAVIETRDTTHPRYITQLLTGILRGIGEPEEVPRIRKRIADDILWDNAKLPWRRSPLWLVIRVALQTSLHRESNSHTEYKSFMLYLMSTILRRSSEKGLPSDLLFCMRAKLIRRLSKLGSSTPQFVVSEVEQSVEWTQTLLQNRWEAVQRRQEASPPWHPEDLDLLADTHLSLPNSRDYLLKVLRGDSVDESLTSFEPTEFPRVQSLDHTSFKLAFERNSFIALADFELAVETGIDDWVARHLNVEAACTTVSKWIDEYASAAKRLYDSNPEDWSVMLLTLFELWVALDRLSVAQCPLLKDYSPEISVDLLEPLLLRKAASTARLVAIVKYLRGRHEHSRFGWSVFATTMSRDSFAVRYFETSREHQDLMRRIEMDAAAEKQAKLRELGEENARYDRLTAEARSLSHQYYDDRWGFSRHSWYCQKCALESQAAQMSIKVHEWPLSHNSFEAQVTVFELACPFVFRTWRDTTYSLLRESCMHQRLSQSDSEAEIELKDYVGLQQYIQSRANVGRITLASTTKSFLNSHYRDPSIPSTANAACLNNGLSWGLFDTISGSLVKAPFADCDTMPRCTLQLPPDGPYTGLQYSVTGTLHTSNQVIANQADCHRDLSLHEYIAFAGLRSGHRIQWSNVLKELLSRCLSFHREEVHILMMQTAWQIGSFSEDGSDAWESHVELQNVQFASALLNQLRDFIHTIQANWAELTSMRTAIALTCRLLASTTDSGIASTAYALLRQARDITLTWIRRLARMAQDSEESETQEVLLRLCEAAATCRSSYDVGESHIRPFLASIDDVAIVVECGIIVHDNTPPHQTGISIDLQRVLARDRRLAHFLEPSLSLLIRRNRAGLDRAIASLWSDYQAGSTWQSLSPPVDRWYTSRTAESANGRSQEVHLDILSGRMLIDGKPLGRLPPAIINHATYRRIFGQKIFHVVPSSMAGFDYATRSSVSGHQVHLTLRDGTHLIIRAELESRLLELIPPERITGDFPKLLVQEYAHWMDVLTGEVEFRPLESLWVSSAKKWTMVFDVDRRPILETAHSIRLIDIHSRSFEMISAQLEQLEYDEYLTPTCTSTGESLAVDLPRFRLSFSIDLNGNLECQNLPGMVVDPNQSTGTMFGLESRLVLRKASVDLGLPPIRSVIIPVGKVRIAGDGNHTNITVDTRSQPCVRFHRYNVDVTLGRLIGNASLGCELYKVYLHAVSSHCLPDSLTGTTGTEEALLALRSARCKSFQSLDDDAAEILDQIASLTPQRTYYPTHLQVMQRVNWRESLPSTTQHDGFWIIADAIKQHAASLRVFQPSGSCSEVDASPSLPVLLDRAARRNAIYYPPELADIVPPDSRDLSYASRDILDNDHDDEGERIACKYSAMIHEWPLQLNTWPHLWDTLASLGQLSGSESANRTMSYSRRWMEEGLDKTWMSLYDLCRTSSNQYGVLFTLAAMAYGRHRLQLKDLIPTLLAFATVPKFRSMHPPPWPSYDLAMGFQPQRQKLLELAVECAVSLERSPAYDIERLYLETEVDYTSRRRSRYNSLRESEGTQVVDLFVAQWPCRTPTSPPTRRFSFIDTDKFTDRVIPLFRSWNSNADLRDHILAVQRVLNQSFHPMPNSPPIYRFDPCAMAPVLFSSLSPVTLRHLLQRDAPTIGPLPNILGFPGISHPLAPLTDLQSLISEFRSSLDRFPRNYGEGLMRSLKALHASSPTPPRKEYSIAEIILHHDTCRAYVQDVFSSISQAFSPSTPVERVMFTADLWPRITRRSVLGLLATTCGICLTTPWKDILSLFAMALLLYQRSHRMVGCALVGKQDEVWKELENVGYFVGDSVLNVDWLLIQIDGDFLARPLQVQVAKEMLIPSSSENTALQLNMGEGKSSVIVPMVAASLADGTKLTRIIVLKPLANQMFQLLVERLSGLTNRQIFYMPFSRSLRVGYHQARHIHGLYEQCLQAKGVLVVQPEHILSFKLMGIDTVLSRRSDDQGIAKQLVESQHWLERHSRDILDESDEILAVKYQLIYTRGPQMPLEHHPDRWTTIQQVLSLVRTHAPQIQLQPQFLSGIEIGDVDRGRFPSVRILKSDAGDALVSRITDAVVSGDLSNCCFAPLSGQLRRMARTFISNLNVPSEESHLLKQYCEDGELWKSLLLLRGLLAHGILVYALKDRRWRVDYGLDHSRSLLAVPYRAKDVPAPRAEFGHPDVAILLTCLSYFYQGLTENELDVCFQLLFKLDNPALEYAAWTRANGSIPACLHQLSGVNLKDVEQRREKLIPHFCHNHAVVDFYLSQVVFPKEAKEFPEKLTTSSWDIAEEKRHGHLTTGFSGTNDNQYLLPTSISQCDPLDQLSTNAKVLSYLLQPENDHYLCPPSRPGERMSAEQLLEVIIAQTPEIRVLLDVGAQILDMRNVEFVTCWLRLRSDVPAAIFFDENDNLAVVTQDGRTESFITSSFNSQLDKCLVYLDDAHTRGTDLKLPRDYRAAVTLGPKVTKDRLTQGCMRLRKLGFGQSVMFIAPPEVDGKIREAAEAALKSTRGSIGSIDVLRWVMLETCADIKHHIPHWAQQGVDYDRRYKAWSNFKFSSSDSSILNLEAAWLQPEASTLDAMYGIADSAYAPSGGSPLSEMALQIPKIRERCELLGVTSFSHARTEEEQEREVAHEIEREQQVQRPPKAAAANHSTHADVRCLVRDGVIRRNSPAFCGAFPLLREAAGSHAERSNDGWSQDLLATRDFMQTIQSSSHYLGDYLRHVQWIISTTQGASKVLVLVSPYEVNELLPEIRQSKEVHLHLYTPRVMQATKPVDDLQLYCSPAVPISWGALDPILRAQVNLCAGQLYLANQGEYLQLCAFLGIYTQEIQVAGEIKVQSDGFIKPEDRRALTDRADSPFTHSPLPYLKELIGLRRKGMTYAPTHLGKVLHARFLSEEDF</sequence>
<feature type="domain" description="DUF3645" evidence="9">
    <location>
        <begin position="2337"/>
        <end position="2369"/>
    </location>
</feature>
<evidence type="ECO:0000256" key="7">
    <source>
        <dbReference type="SAM" id="Coils"/>
    </source>
</evidence>
<keyword evidence="5" id="KW-0378">Hydrolase</keyword>